<gene>
    <name evidence="2" type="ORF">ADUPG1_002550</name>
</gene>
<evidence type="ECO:0000313" key="3">
    <source>
        <dbReference type="Proteomes" id="UP001057375"/>
    </source>
</evidence>
<dbReference type="PANTHER" id="PTHR24373">
    <property type="entry name" value="SLIT RELATED LEUCINE-RICH REPEAT NEURONAL PROTEIN"/>
    <property type="match status" value="1"/>
</dbReference>
<comment type="caution">
    <text evidence="2">The sequence shown here is derived from an EMBL/GenBank/DDBJ whole genome shotgun (WGS) entry which is preliminary data.</text>
</comment>
<name>A0ABQ5KQH3_9EUKA</name>
<reference evidence="2" key="1">
    <citation type="submission" date="2022-03" db="EMBL/GenBank/DDBJ databases">
        <title>Draft genome sequence of Aduncisulcus paluster, a free-living microaerophilic Fornicata.</title>
        <authorList>
            <person name="Yuyama I."/>
            <person name="Kume K."/>
            <person name="Tamura T."/>
            <person name="Inagaki Y."/>
            <person name="Hashimoto T."/>
        </authorList>
    </citation>
    <scope>NUCLEOTIDE SEQUENCE</scope>
    <source>
        <strain evidence="2">NY0171</strain>
    </source>
</reference>
<accession>A0ABQ5KQH3</accession>
<feature type="non-terminal residue" evidence="2">
    <location>
        <position position="235"/>
    </location>
</feature>
<keyword evidence="3" id="KW-1185">Reference proteome</keyword>
<dbReference type="InterPro" id="IPR001611">
    <property type="entry name" value="Leu-rich_rpt"/>
</dbReference>
<organism evidence="2 3">
    <name type="scientific">Aduncisulcus paluster</name>
    <dbReference type="NCBI Taxonomy" id="2918883"/>
    <lineage>
        <taxon>Eukaryota</taxon>
        <taxon>Metamonada</taxon>
        <taxon>Carpediemonas-like organisms</taxon>
        <taxon>Aduncisulcus</taxon>
    </lineage>
</organism>
<dbReference type="PROSITE" id="PS51450">
    <property type="entry name" value="LRR"/>
    <property type="match status" value="1"/>
</dbReference>
<evidence type="ECO:0000256" key="1">
    <source>
        <dbReference type="ARBA" id="ARBA00022729"/>
    </source>
</evidence>
<dbReference type="SUPFAM" id="SSF52058">
    <property type="entry name" value="L domain-like"/>
    <property type="match status" value="1"/>
</dbReference>
<sequence>NIVIDSTILSNIPSATLTVLSLQNVSVPADTDFSGFSLLEELNVSDNTSFTISSSDVFPSLLQSLDISGCTSITDLSFLPTSLVNLSIEGLSISESSLLADFTVLETLNASSTGLTDWDLFSRVGLSSLTTLLLSNNSLTDISLLYQLDSLVTLDGTDNKLCNVNNSAFDTFFSNATVTVGSDTDFDQDSDFCGQCSVDYSSILPSSNIVCREIWTDVYRADCAMFSYRDYSSTD</sequence>
<proteinExistence type="predicted"/>
<dbReference type="Proteomes" id="UP001057375">
    <property type="component" value="Unassembled WGS sequence"/>
</dbReference>
<keyword evidence="1" id="KW-0732">Signal</keyword>
<dbReference type="Gene3D" id="3.80.10.10">
    <property type="entry name" value="Ribonuclease Inhibitor"/>
    <property type="match status" value="1"/>
</dbReference>
<evidence type="ECO:0000313" key="2">
    <source>
        <dbReference type="EMBL" id="GKT33599.1"/>
    </source>
</evidence>
<dbReference type="EMBL" id="BQXS01003015">
    <property type="protein sequence ID" value="GKT33599.1"/>
    <property type="molecule type" value="Genomic_DNA"/>
</dbReference>
<protein>
    <submittedName>
        <fullName evidence="2">Uncharacterized protein</fullName>
    </submittedName>
</protein>
<dbReference type="InterPro" id="IPR032675">
    <property type="entry name" value="LRR_dom_sf"/>
</dbReference>
<dbReference type="PANTHER" id="PTHR24373:SF370">
    <property type="entry name" value="FISH-LIPS, ISOFORM E"/>
    <property type="match status" value="1"/>
</dbReference>
<feature type="non-terminal residue" evidence="2">
    <location>
        <position position="1"/>
    </location>
</feature>
<dbReference type="InterPro" id="IPR050328">
    <property type="entry name" value="Dev_Immune_Receptor"/>
</dbReference>